<proteinExistence type="predicted"/>
<dbReference type="CDD" id="cd04622">
    <property type="entry name" value="CBS_pair_HRP1_like"/>
    <property type="match status" value="1"/>
</dbReference>
<feature type="domain" description="CBS" evidence="3">
    <location>
        <begin position="22"/>
        <end position="80"/>
    </location>
</feature>
<dbReference type="SUPFAM" id="SSF54631">
    <property type="entry name" value="CBS-domain pair"/>
    <property type="match status" value="1"/>
</dbReference>
<feature type="domain" description="CBS" evidence="3">
    <location>
        <begin position="87"/>
        <end position="143"/>
    </location>
</feature>
<keyword evidence="1" id="KW-0677">Repeat</keyword>
<sequence>MQQAQQSPQPARGTRPCVADAMTRDPACLSVEDTVRKAAMMMADMRVGAIPVCDGSKLVGMLTDRDIIVRCVAGGKPADTLIVRDAMSANPHCCRESDPVESARQTMEKAQVRRLPVVDADHRLVGIVSLGDLATRVGDGTDCGHTLACISAPPAQAG</sequence>
<dbReference type="PANTHER" id="PTHR48108">
    <property type="entry name" value="CBS DOMAIN-CONTAINING PROTEIN CBSX2, CHLOROPLASTIC"/>
    <property type="match status" value="1"/>
</dbReference>
<gene>
    <name evidence="4" type="ORF">BKK80_34175</name>
</gene>
<keyword evidence="2" id="KW-0129">CBS domain</keyword>
<dbReference type="InterPro" id="IPR046342">
    <property type="entry name" value="CBS_dom_sf"/>
</dbReference>
<dbReference type="InterPro" id="IPR051462">
    <property type="entry name" value="CBS_domain-containing"/>
</dbReference>
<dbReference type="Pfam" id="PF00571">
    <property type="entry name" value="CBS"/>
    <property type="match status" value="2"/>
</dbReference>
<evidence type="ECO:0000313" key="4">
    <source>
        <dbReference type="EMBL" id="AOZ11064.1"/>
    </source>
</evidence>
<evidence type="ECO:0000256" key="2">
    <source>
        <dbReference type="PROSITE-ProRule" id="PRU00703"/>
    </source>
</evidence>
<dbReference type="EMBL" id="CP017755">
    <property type="protein sequence ID" value="AOZ11064.1"/>
    <property type="molecule type" value="Genomic_DNA"/>
</dbReference>
<reference evidence="4 5" key="1">
    <citation type="submission" date="2016-10" db="EMBL/GenBank/DDBJ databases">
        <title>Complete genome sequences of three Cupriavidus strains isolated from various Malaysian environments.</title>
        <authorList>
            <person name="Abdullah A.A.-A."/>
            <person name="Shafie N.A.H."/>
            <person name="Lau N.S."/>
        </authorList>
    </citation>
    <scope>NUCLEOTIDE SEQUENCE [LARGE SCALE GENOMIC DNA]</scope>
    <source>
        <strain evidence="4 5">USMAA1020</strain>
    </source>
</reference>
<dbReference type="PROSITE" id="PS51371">
    <property type="entry name" value="CBS"/>
    <property type="match status" value="2"/>
</dbReference>
<dbReference type="InterPro" id="IPR000644">
    <property type="entry name" value="CBS_dom"/>
</dbReference>
<dbReference type="SMART" id="SM00116">
    <property type="entry name" value="CBS"/>
    <property type="match status" value="2"/>
</dbReference>
<keyword evidence="5" id="KW-1185">Reference proteome</keyword>
<evidence type="ECO:0000259" key="3">
    <source>
        <dbReference type="PROSITE" id="PS51371"/>
    </source>
</evidence>
<accession>A0ABM6FGI7</accession>
<protein>
    <recommendedName>
        <fullName evidence="3">CBS domain-containing protein</fullName>
    </recommendedName>
</protein>
<evidence type="ECO:0000256" key="1">
    <source>
        <dbReference type="ARBA" id="ARBA00022737"/>
    </source>
</evidence>
<organism evidence="4 5">
    <name type="scientific">Cupriavidus malaysiensis</name>
    <dbReference type="NCBI Taxonomy" id="367825"/>
    <lineage>
        <taxon>Bacteria</taxon>
        <taxon>Pseudomonadati</taxon>
        <taxon>Pseudomonadota</taxon>
        <taxon>Betaproteobacteria</taxon>
        <taxon>Burkholderiales</taxon>
        <taxon>Burkholderiaceae</taxon>
        <taxon>Cupriavidus</taxon>
    </lineage>
</organism>
<name>A0ABM6FGI7_9BURK</name>
<evidence type="ECO:0000313" key="5">
    <source>
        <dbReference type="Proteomes" id="UP000177515"/>
    </source>
</evidence>
<dbReference type="Gene3D" id="3.10.580.10">
    <property type="entry name" value="CBS-domain"/>
    <property type="match status" value="1"/>
</dbReference>
<dbReference type="Proteomes" id="UP000177515">
    <property type="component" value="Chromosome 2"/>
</dbReference>
<dbReference type="PANTHER" id="PTHR48108:SF34">
    <property type="entry name" value="CBS DOMAIN-CONTAINING PROTEIN YHCV"/>
    <property type="match status" value="1"/>
</dbReference>